<dbReference type="GO" id="GO:0006893">
    <property type="term" value="P:Golgi to plasma membrane transport"/>
    <property type="evidence" value="ECO:0007669"/>
    <property type="project" value="TreeGrafter"/>
</dbReference>
<protein>
    <recommendedName>
        <fullName evidence="4">Exocyst complex component Sec8</fullName>
    </recommendedName>
</protein>
<feature type="compositionally biased region" description="Polar residues" evidence="5">
    <location>
        <begin position="252"/>
        <end position="265"/>
    </location>
</feature>
<proteinExistence type="inferred from homology"/>
<evidence type="ECO:0000256" key="5">
    <source>
        <dbReference type="SAM" id="MobiDB-lite"/>
    </source>
</evidence>
<keyword evidence="1 4" id="KW-0813">Transport</keyword>
<dbReference type="GO" id="GO:0015031">
    <property type="term" value="P:protein transport"/>
    <property type="evidence" value="ECO:0007669"/>
    <property type="project" value="UniProtKB-KW"/>
</dbReference>
<dbReference type="GO" id="GO:0090522">
    <property type="term" value="P:vesicle tethering involved in exocytosis"/>
    <property type="evidence" value="ECO:0007669"/>
    <property type="project" value="UniProtKB-UniRule"/>
</dbReference>
<dbReference type="GO" id="GO:0000145">
    <property type="term" value="C:exocyst"/>
    <property type="evidence" value="ECO:0007669"/>
    <property type="project" value="UniProtKB-UniRule"/>
</dbReference>
<feature type="compositionally biased region" description="Basic and acidic residues" evidence="5">
    <location>
        <begin position="236"/>
        <end position="245"/>
    </location>
</feature>
<dbReference type="Proteomes" id="UP000245383">
    <property type="component" value="Unassembled WGS sequence"/>
</dbReference>
<dbReference type="PANTHER" id="PTHR14146">
    <property type="entry name" value="EXOCYST COMPLEX COMPONENT 4"/>
    <property type="match status" value="1"/>
</dbReference>
<dbReference type="Pfam" id="PF04048">
    <property type="entry name" value="Sec8_N"/>
    <property type="match status" value="1"/>
</dbReference>
<comment type="caution">
    <text evidence="8">The sequence shown here is derived from an EMBL/GenBank/DDBJ whole genome shotgun (WGS) entry which is preliminary data.</text>
</comment>
<keyword evidence="3 4" id="KW-0653">Protein transport</keyword>
<keyword evidence="2 4" id="KW-0268">Exocytosis</keyword>
<evidence type="ECO:0000313" key="9">
    <source>
        <dbReference type="Proteomes" id="UP000245383"/>
    </source>
</evidence>
<dbReference type="InterPro" id="IPR039682">
    <property type="entry name" value="Sec8/EXOC4"/>
</dbReference>
<evidence type="ECO:0000259" key="6">
    <source>
        <dbReference type="Pfam" id="PF04048"/>
    </source>
</evidence>
<name>A0A2T9YS50_9FUNG</name>
<dbReference type="InterPro" id="IPR048630">
    <property type="entry name" value="Sec8_M"/>
</dbReference>
<dbReference type="EMBL" id="MBFR01000065">
    <property type="protein sequence ID" value="PVU95084.1"/>
    <property type="molecule type" value="Genomic_DNA"/>
</dbReference>
<keyword evidence="9" id="KW-1185">Reference proteome</keyword>
<feature type="region of interest" description="Disordered" evidence="5">
    <location>
        <begin position="236"/>
        <end position="265"/>
    </location>
</feature>
<feature type="compositionally biased region" description="Polar residues" evidence="5">
    <location>
        <begin position="998"/>
        <end position="1011"/>
    </location>
</feature>
<dbReference type="STRING" id="133385.A0A2T9YS50"/>
<evidence type="ECO:0000256" key="2">
    <source>
        <dbReference type="ARBA" id="ARBA00022483"/>
    </source>
</evidence>
<dbReference type="PANTHER" id="PTHR14146:SF0">
    <property type="entry name" value="EXOCYST COMPLEX COMPONENT 4"/>
    <property type="match status" value="1"/>
</dbReference>
<feature type="domain" description="Exocyst complex component Sec8 middle helical bundle" evidence="7">
    <location>
        <begin position="268"/>
        <end position="519"/>
    </location>
</feature>
<reference evidence="8 9" key="1">
    <citation type="journal article" date="2018" name="MBio">
        <title>Comparative Genomics Reveals the Core Gene Toolbox for the Fungus-Insect Symbiosis.</title>
        <authorList>
            <person name="Wang Y."/>
            <person name="Stata M."/>
            <person name="Wang W."/>
            <person name="Stajich J.E."/>
            <person name="White M.M."/>
            <person name="Moncalvo J.M."/>
        </authorList>
    </citation>
    <scope>NUCLEOTIDE SEQUENCE [LARGE SCALE GENOMIC DNA]</scope>
    <source>
        <strain evidence="8 9">SWE-8-4</strain>
    </source>
</reference>
<evidence type="ECO:0000256" key="4">
    <source>
        <dbReference type="RuleBase" id="RU367079"/>
    </source>
</evidence>
<dbReference type="Pfam" id="PF20652">
    <property type="entry name" value="Sec8_C"/>
    <property type="match status" value="1"/>
</dbReference>
<dbReference type="GO" id="GO:0006612">
    <property type="term" value="P:protein targeting to membrane"/>
    <property type="evidence" value="ECO:0007669"/>
    <property type="project" value="UniProtKB-UniRule"/>
</dbReference>
<evidence type="ECO:0000313" key="8">
    <source>
        <dbReference type="EMBL" id="PVU95084.1"/>
    </source>
</evidence>
<dbReference type="InterPro" id="IPR007191">
    <property type="entry name" value="Sec8_exocyst_N"/>
</dbReference>
<evidence type="ECO:0000256" key="1">
    <source>
        <dbReference type="ARBA" id="ARBA00022448"/>
    </source>
</evidence>
<dbReference type="AlphaFoldDB" id="A0A2T9YS50"/>
<gene>
    <name evidence="8" type="ORF">BB561_002061</name>
</gene>
<dbReference type="GO" id="GO:0006904">
    <property type="term" value="P:vesicle docking involved in exocytosis"/>
    <property type="evidence" value="ECO:0007669"/>
    <property type="project" value="InterPro"/>
</dbReference>
<evidence type="ECO:0000256" key="3">
    <source>
        <dbReference type="ARBA" id="ARBA00022927"/>
    </source>
</evidence>
<feature type="domain" description="Exocyst complex component Sec8 N-terminal" evidence="6">
    <location>
        <begin position="17"/>
        <end position="152"/>
    </location>
</feature>
<comment type="function">
    <text evidence="4">Component of the exocyst complex involved in the docking of exocytic vesicles with fusion sites on the plasma membrane.</text>
</comment>
<accession>A0A2T9YS50</accession>
<evidence type="ECO:0000259" key="7">
    <source>
        <dbReference type="Pfam" id="PF20652"/>
    </source>
</evidence>
<sequence length="1046" mass="121125">MADQKIRRDRAIKCAEDELNKIDYKWSIIKSEKYNPVTIALQMLDTSSLGKSHQDFHRYHSNLSKTLEGIAEEYYEGFNNSIHTFSGLYDKLSSASLSVKKTKASLIKAKKMLMEPREDLNQLYLKSKQLSELVTLLNRIEEINKLPLEIKKNVENKQFLVAVSQLVEAIQFLFDPELRPIEALSGLRQLMEREKDDVTQVIIEELHNHIYLKSPYCVQGLDFLESKTELARRMTDKFKKNERANKRERRGSISNPKNDINFESNDSPESDSFAYIDLLMESLLVLNRVDNAIDAINDRVRWELSHVVDIVISEVEYRGKVSEMAAVGAINDEIPRTSLRDQMIFQDFIRTLYLKFMTIINYHDHLIEVIKNLKNRERYSFNPKKLQDTKPKTITSYNKNLLWAAMIHEILMILTYYLIPSGKDQNDVLEQTKLNSNKSSHSKLLFIVRENKDVKNKSEEIFKKVFENYKASRDTSFNSRRSAIENTIAVDHYATDSASHRHKALVNPSIELAPILFSSTAQFISEATLASEYNISDNSKEINISKGNEESTGFLKRFYTQVFTPEAEAQINSIFYKALASSDIFQPLYSYHSENERPIFRSASILAPLIRSHELLHSSLGFEVFGDRWGSLVEIIEKYYERILTKYHDILTTSEAKKATCAEWAKDERLAELLARQFSNRIKTQYKDSVDIHNLQKQTDFEIEVINSLKLERSLFYDELIFDCKKLVFLAQLRQSLKYVYDKVTDIQELQLESLPRNIRNPTDTRSKIKQSLNYYRNLSNECLILLRVEIITHIIYYLDLATREGDYYIYDDEESKTSPDQYILALNADLNSLYEKLSTYLFDFELTFLFDGVSFIMAHYLIAGSKYIKSFNAMGCKKMYKNIVCLQQNLTNISFTPENGLSSATMYYSLYENEINESKSGYILKHISENGVLYTFQEYKRILDLVFQEKANKNSSNNPSVERDQMKDYSIFMSKLRVLVPELEVYEPPGTKKPINTHASNSRINSSNGNLHAENGLKQAVSFSDIGLSSLSLKPNNIFGQGLFK</sequence>
<organism evidence="8 9">
    <name type="scientific">Smittium simulii</name>
    <dbReference type="NCBI Taxonomy" id="133385"/>
    <lineage>
        <taxon>Eukaryota</taxon>
        <taxon>Fungi</taxon>
        <taxon>Fungi incertae sedis</taxon>
        <taxon>Zoopagomycota</taxon>
        <taxon>Kickxellomycotina</taxon>
        <taxon>Harpellomycetes</taxon>
        <taxon>Harpellales</taxon>
        <taxon>Legeriomycetaceae</taxon>
        <taxon>Smittium</taxon>
    </lineage>
</organism>
<feature type="region of interest" description="Disordered" evidence="5">
    <location>
        <begin position="990"/>
        <end position="1012"/>
    </location>
</feature>
<comment type="similarity">
    <text evidence="4">Belongs to the SEC8 family.</text>
</comment>
<dbReference type="OrthoDB" id="272977at2759"/>